<dbReference type="PANTHER" id="PTHR26374:SF339">
    <property type="entry name" value="ZINC FINGER PROTEIN ZAT12-LIKE"/>
    <property type="match status" value="1"/>
</dbReference>
<evidence type="ECO:0000256" key="3">
    <source>
        <dbReference type="ARBA" id="ARBA00022737"/>
    </source>
</evidence>
<comment type="subcellular location">
    <subcellularLocation>
        <location evidence="1">Nucleus</location>
    </subcellularLocation>
</comment>
<keyword evidence="4 9" id="KW-0863">Zinc-finger</keyword>
<dbReference type="GO" id="GO:0005634">
    <property type="term" value="C:nucleus"/>
    <property type="evidence" value="ECO:0007669"/>
    <property type="project" value="UniProtKB-SubCell"/>
</dbReference>
<evidence type="ECO:0000256" key="4">
    <source>
        <dbReference type="ARBA" id="ARBA00022771"/>
    </source>
</evidence>
<evidence type="ECO:0000256" key="1">
    <source>
        <dbReference type="ARBA" id="ARBA00004123"/>
    </source>
</evidence>
<dbReference type="Gene3D" id="3.30.160.60">
    <property type="entry name" value="Classic Zinc Finger"/>
    <property type="match status" value="1"/>
</dbReference>
<protein>
    <submittedName>
        <fullName evidence="11">ZPT2-9</fullName>
    </submittedName>
</protein>
<dbReference type="PROSITE" id="PS00028">
    <property type="entry name" value="ZINC_FINGER_C2H2_1"/>
    <property type="match status" value="2"/>
</dbReference>
<keyword evidence="2" id="KW-0479">Metal-binding</keyword>
<dbReference type="InterPro" id="IPR013087">
    <property type="entry name" value="Znf_C2H2_type"/>
</dbReference>
<dbReference type="InterPro" id="IPR036236">
    <property type="entry name" value="Znf_C2H2_sf"/>
</dbReference>
<evidence type="ECO:0000256" key="7">
    <source>
        <dbReference type="ARBA" id="ARBA00023163"/>
    </source>
</evidence>
<dbReference type="Pfam" id="PF13912">
    <property type="entry name" value="zf-C2H2_6"/>
    <property type="match status" value="2"/>
</dbReference>
<dbReference type="GO" id="GO:0008270">
    <property type="term" value="F:zinc ion binding"/>
    <property type="evidence" value="ECO:0007669"/>
    <property type="project" value="UniProtKB-KW"/>
</dbReference>
<evidence type="ECO:0000256" key="2">
    <source>
        <dbReference type="ARBA" id="ARBA00022723"/>
    </source>
</evidence>
<accession>O22089</accession>
<keyword evidence="5" id="KW-0862">Zinc</keyword>
<name>O22089_PETHY</name>
<dbReference type="PROSITE" id="PS50157">
    <property type="entry name" value="ZINC_FINGER_C2H2_2"/>
    <property type="match status" value="2"/>
</dbReference>
<feature type="domain" description="C2H2-type" evidence="10">
    <location>
        <begin position="91"/>
        <end position="118"/>
    </location>
</feature>
<dbReference type="SUPFAM" id="SSF57667">
    <property type="entry name" value="beta-beta-alpha zinc fingers"/>
    <property type="match status" value="1"/>
</dbReference>
<evidence type="ECO:0000259" key="10">
    <source>
        <dbReference type="PROSITE" id="PS50157"/>
    </source>
</evidence>
<evidence type="ECO:0000313" key="11">
    <source>
        <dbReference type="EMBL" id="BAA21926.1"/>
    </source>
</evidence>
<reference evidence="11" key="1">
    <citation type="journal article" date="1998" name="Nucleic Acids Res.">
        <title>Cys2/His2 zinc-finger protein family of petunia: evolution and general mechanism of target-sequence recognition.</title>
        <authorList>
            <person name="Kubo K."/>
            <person name="Sakamoto A."/>
            <person name="Kobayashi A."/>
            <person name="Rybka Z."/>
            <person name="Kanno Y."/>
            <person name="Nakagawa H."/>
            <person name="Nishino T."/>
            <person name="Takatsuji H."/>
        </authorList>
    </citation>
    <scope>NUCLEOTIDE SEQUENCE</scope>
    <source>
        <strain evidence="11">Mitchell diploid</strain>
        <tissue evidence="11">Root</tissue>
    </source>
</reference>
<dbReference type="AlphaFoldDB" id="O22089"/>
<dbReference type="PANTHER" id="PTHR26374">
    <property type="entry name" value="ZINC FINGER PROTEIN ZAT5"/>
    <property type="match status" value="1"/>
</dbReference>
<keyword evidence="6" id="KW-0805">Transcription regulation</keyword>
<evidence type="ECO:0000256" key="5">
    <source>
        <dbReference type="ARBA" id="ARBA00022833"/>
    </source>
</evidence>
<evidence type="ECO:0000256" key="6">
    <source>
        <dbReference type="ARBA" id="ARBA00023015"/>
    </source>
</evidence>
<organism evidence="11">
    <name type="scientific">Petunia hybrida</name>
    <name type="common">Petunia</name>
    <dbReference type="NCBI Taxonomy" id="4102"/>
    <lineage>
        <taxon>Eukaryota</taxon>
        <taxon>Viridiplantae</taxon>
        <taxon>Streptophyta</taxon>
        <taxon>Embryophyta</taxon>
        <taxon>Tracheophyta</taxon>
        <taxon>Spermatophyta</taxon>
        <taxon>Magnoliopsida</taxon>
        <taxon>eudicotyledons</taxon>
        <taxon>Gunneridae</taxon>
        <taxon>Pentapetalae</taxon>
        <taxon>asterids</taxon>
        <taxon>lamiids</taxon>
        <taxon>Solanales</taxon>
        <taxon>Solanaceae</taxon>
        <taxon>Petunioideae</taxon>
        <taxon>Petunia</taxon>
    </lineage>
</organism>
<keyword evidence="7" id="KW-0804">Transcription</keyword>
<keyword evidence="3" id="KW-0677">Repeat</keyword>
<sequence length="172" mass="19538">MALEIRSRSEEAKSEVSVERLAMENCANILQQRNQLLGESSSKIFECKTCKKQFDSFQALGGHRTSHKILRNKLLTSLPGNDQLPVKTKKHECSICGEQFLLGQALGGHMRKHRDELNQLQQQKKKIKMDDEKSDVSEEVVQEKKGNAGLFFDLNLTPDENEVRARMTSVHS</sequence>
<feature type="domain" description="C2H2-type" evidence="10">
    <location>
        <begin position="45"/>
        <end position="72"/>
    </location>
</feature>
<evidence type="ECO:0000256" key="9">
    <source>
        <dbReference type="PROSITE-ProRule" id="PRU00042"/>
    </source>
</evidence>
<dbReference type="SMART" id="SM00355">
    <property type="entry name" value="ZnF_C2H2"/>
    <property type="match status" value="2"/>
</dbReference>
<evidence type="ECO:0000256" key="8">
    <source>
        <dbReference type="ARBA" id="ARBA00023242"/>
    </source>
</evidence>
<keyword evidence="8" id="KW-0539">Nucleus</keyword>
<dbReference type="EMBL" id="AB006604">
    <property type="protein sequence ID" value="BAA21926.1"/>
    <property type="molecule type" value="mRNA"/>
</dbReference>
<proteinExistence type="evidence at transcript level"/>